<dbReference type="PROSITE" id="PS51186">
    <property type="entry name" value="GNAT"/>
    <property type="match status" value="1"/>
</dbReference>
<evidence type="ECO:0000259" key="1">
    <source>
        <dbReference type="PROSITE" id="PS51186"/>
    </source>
</evidence>
<accession>A0A829H8Q6</accession>
<dbReference type="GO" id="GO:0016747">
    <property type="term" value="F:acyltransferase activity, transferring groups other than amino-acyl groups"/>
    <property type="evidence" value="ECO:0007669"/>
    <property type="project" value="InterPro"/>
</dbReference>
<comment type="caution">
    <text evidence="2">The sequence shown here is derived from an EMBL/GenBank/DDBJ whole genome shotgun (WGS) entry which is preliminary data.</text>
</comment>
<dbReference type="Proteomes" id="UP000014244">
    <property type="component" value="Unassembled WGS sequence"/>
</dbReference>
<dbReference type="InterPro" id="IPR016181">
    <property type="entry name" value="Acyl_CoA_acyltransferase"/>
</dbReference>
<organism evidence="2 3">
    <name type="scientific">Lacticaseibacillus paracasei subsp. paracasei Lpp41</name>
    <dbReference type="NCBI Taxonomy" id="1256208"/>
    <lineage>
        <taxon>Bacteria</taxon>
        <taxon>Bacillati</taxon>
        <taxon>Bacillota</taxon>
        <taxon>Bacilli</taxon>
        <taxon>Lactobacillales</taxon>
        <taxon>Lactobacillaceae</taxon>
        <taxon>Lacticaseibacillus</taxon>
    </lineage>
</organism>
<dbReference type="AlphaFoldDB" id="A0A829H8Q6"/>
<dbReference type="EMBL" id="ANKE01000265">
    <property type="protein sequence ID" value="EPC73964.1"/>
    <property type="molecule type" value="Genomic_DNA"/>
</dbReference>
<reference evidence="2 3" key="1">
    <citation type="journal article" date="2013" name="PLoS ONE">
        <title>Lactobacillus paracasei comparative genomics: towards species pan-genome definition and exploitation of diversity.</title>
        <authorList>
            <person name="Smokvina T."/>
            <person name="Wels M."/>
            <person name="Polka J."/>
            <person name="Chervaux C."/>
            <person name="Brisse S."/>
            <person name="Boekhorst J."/>
            <person name="van Hylckama Vlieg J.E."/>
            <person name="Siezen R.J."/>
        </authorList>
    </citation>
    <scope>NUCLEOTIDE SEQUENCE [LARGE SCALE GENOMIC DNA]</scope>
    <source>
        <strain evidence="2 3">Lpp41</strain>
    </source>
</reference>
<protein>
    <submittedName>
        <fullName evidence="2">Acetyltransferase</fullName>
    </submittedName>
</protein>
<feature type="domain" description="N-acetyltransferase" evidence="1">
    <location>
        <begin position="31"/>
        <end position="115"/>
    </location>
</feature>
<sequence length="115" mass="13566">MLRKFKSWFDRTTPDELSFKPQTITVRNKEYLLRRMTEDDVDAALAIERRIYHDTPWDRYAFFSELRKVRHSLYLAVEDAGQLVALIGTWFTLSEAHVTNIAVDPAYQHMGLGRF</sequence>
<proteinExistence type="predicted"/>
<dbReference type="SUPFAM" id="SSF55729">
    <property type="entry name" value="Acyl-CoA N-acyltransferases (Nat)"/>
    <property type="match status" value="1"/>
</dbReference>
<gene>
    <name evidence="2" type="ORF">Lpp41_05513</name>
</gene>
<evidence type="ECO:0000313" key="2">
    <source>
        <dbReference type="EMBL" id="EPC73964.1"/>
    </source>
</evidence>
<evidence type="ECO:0000313" key="3">
    <source>
        <dbReference type="Proteomes" id="UP000014244"/>
    </source>
</evidence>
<dbReference type="Gene3D" id="3.40.630.30">
    <property type="match status" value="1"/>
</dbReference>
<dbReference type="InterPro" id="IPR000182">
    <property type="entry name" value="GNAT_dom"/>
</dbReference>
<keyword evidence="2" id="KW-0808">Transferase</keyword>
<name>A0A829H8Q6_LACPA</name>
<dbReference type="CDD" id="cd04301">
    <property type="entry name" value="NAT_SF"/>
    <property type="match status" value="1"/>
</dbReference>
<dbReference type="Pfam" id="PF00583">
    <property type="entry name" value="Acetyltransf_1"/>
    <property type="match status" value="1"/>
</dbReference>